<reference evidence="1" key="1">
    <citation type="submission" date="2024-06" db="EMBL/GenBank/DDBJ databases">
        <title>Mesorhizobium karijinii sp. nov., a symbiont of the iconic Swainsona formosa from arid Australia.</title>
        <authorList>
            <person name="Hill Y.J."/>
            <person name="Watkin E.L.J."/>
            <person name="O'Hara G.W."/>
            <person name="Terpolilli J."/>
            <person name="Tye M.L."/>
            <person name="Kohlmeier M.G."/>
        </authorList>
    </citation>
    <scope>NUCLEOTIDE SEQUENCE</scope>
    <source>
        <strain evidence="1">WSM2240</strain>
        <plasmid evidence="1">pMk2240A</plasmid>
    </source>
</reference>
<geneLocation type="plasmid" evidence="1">
    <name>pMk2240A</name>
</geneLocation>
<dbReference type="RefSeq" id="WP_353646744.1">
    <property type="nucleotide sequence ID" value="NZ_CP159256.1"/>
</dbReference>
<evidence type="ECO:0000313" key="1">
    <source>
        <dbReference type="EMBL" id="XCG52541.1"/>
    </source>
</evidence>
<protein>
    <submittedName>
        <fullName evidence="1">Uncharacterized protein</fullName>
    </submittedName>
</protein>
<accession>A0AAU8CZZ6</accession>
<keyword evidence="1" id="KW-0614">Plasmid</keyword>
<name>A0AAU8CZZ6_9HYPH</name>
<proteinExistence type="predicted"/>
<dbReference type="EMBL" id="CP159256">
    <property type="protein sequence ID" value="XCG52541.1"/>
    <property type="molecule type" value="Genomic_DNA"/>
</dbReference>
<sequence>MADGGKRHEGTLLGVGFYYKTVMWPAKFWESFMQRHERMRALRSSSDQMMPVLPHVTPDADTLVQAAFENAG</sequence>
<gene>
    <name evidence="1" type="ORF">ABVK50_30915</name>
</gene>
<dbReference type="AlphaFoldDB" id="A0AAU8CZZ6"/>
<organism evidence="1">
    <name type="scientific">Mesorhizobium sp. WSM2240</name>
    <dbReference type="NCBI Taxonomy" id="3228851"/>
    <lineage>
        <taxon>Bacteria</taxon>
        <taxon>Pseudomonadati</taxon>
        <taxon>Pseudomonadota</taxon>
        <taxon>Alphaproteobacteria</taxon>
        <taxon>Hyphomicrobiales</taxon>
        <taxon>Phyllobacteriaceae</taxon>
        <taxon>Mesorhizobium</taxon>
    </lineage>
</organism>